<sequence>MTQAMTISRMGLQKACLFSGGGVGEEAMGGWMQNVEVRVFL</sequence>
<reference evidence="1 2" key="1">
    <citation type="submission" date="2020-07" db="EMBL/GenBank/DDBJ databases">
        <title>Genomic Encyclopedia of Type Strains, Phase IV (KMG-V): Genome sequencing to study the core and pangenomes of soil and plant-associated prokaryotes.</title>
        <authorList>
            <person name="Whitman W."/>
        </authorList>
    </citation>
    <scope>NUCLEOTIDE SEQUENCE [LARGE SCALE GENOMIC DNA]</scope>
    <source>
        <strain evidence="1 2">M8UP30</strain>
    </source>
</reference>
<dbReference type="Proteomes" id="UP000534186">
    <property type="component" value="Unassembled WGS sequence"/>
</dbReference>
<name>A0A7Y9NP72_9BACT</name>
<protein>
    <submittedName>
        <fullName evidence="1">Uncharacterized protein</fullName>
    </submittedName>
</protein>
<dbReference type="AlphaFoldDB" id="A0A7Y9NP72"/>
<evidence type="ECO:0000313" key="2">
    <source>
        <dbReference type="Proteomes" id="UP000534186"/>
    </source>
</evidence>
<evidence type="ECO:0000313" key="1">
    <source>
        <dbReference type="EMBL" id="NYF53020.1"/>
    </source>
</evidence>
<comment type="caution">
    <text evidence="1">The sequence shown here is derived from an EMBL/GenBank/DDBJ whole genome shotgun (WGS) entry which is preliminary data.</text>
</comment>
<gene>
    <name evidence="1" type="ORF">HDF12_003419</name>
</gene>
<proteinExistence type="predicted"/>
<accession>A0A7Y9NP72</accession>
<organism evidence="1 2">
    <name type="scientific">Tunturiibacter lichenicola</name>
    <dbReference type="NCBI Taxonomy" id="2051959"/>
    <lineage>
        <taxon>Bacteria</taxon>
        <taxon>Pseudomonadati</taxon>
        <taxon>Acidobacteriota</taxon>
        <taxon>Terriglobia</taxon>
        <taxon>Terriglobales</taxon>
        <taxon>Acidobacteriaceae</taxon>
        <taxon>Tunturiibacter</taxon>
    </lineage>
</organism>
<dbReference type="EMBL" id="JACCCV010000002">
    <property type="protein sequence ID" value="NYF53020.1"/>
    <property type="molecule type" value="Genomic_DNA"/>
</dbReference>